<dbReference type="Proteomes" id="UP000000305">
    <property type="component" value="Unassembled WGS sequence"/>
</dbReference>
<dbReference type="AlphaFoldDB" id="E9I6B4"/>
<evidence type="ECO:0000313" key="3">
    <source>
        <dbReference type="EMBL" id="EFX60466.1"/>
    </source>
</evidence>
<dbReference type="EMBL" id="GL736335">
    <property type="protein sequence ID" value="EFX60466.1"/>
    <property type="molecule type" value="Genomic_DNA"/>
</dbReference>
<evidence type="ECO:0000259" key="2">
    <source>
        <dbReference type="PROSITE" id="PS00028"/>
    </source>
</evidence>
<evidence type="ECO:0000256" key="1">
    <source>
        <dbReference type="SAM" id="MobiDB-lite"/>
    </source>
</evidence>
<reference evidence="3 4" key="1">
    <citation type="journal article" date="2011" name="Science">
        <title>The ecoresponsive genome of Daphnia pulex.</title>
        <authorList>
            <person name="Colbourne J.K."/>
            <person name="Pfrender M.E."/>
            <person name="Gilbert D."/>
            <person name="Thomas W.K."/>
            <person name="Tucker A."/>
            <person name="Oakley T.H."/>
            <person name="Tokishita S."/>
            <person name="Aerts A."/>
            <person name="Arnold G.J."/>
            <person name="Basu M.K."/>
            <person name="Bauer D.J."/>
            <person name="Caceres C.E."/>
            <person name="Carmel L."/>
            <person name="Casola C."/>
            <person name="Choi J.H."/>
            <person name="Detter J.C."/>
            <person name="Dong Q."/>
            <person name="Dusheyko S."/>
            <person name="Eads B.D."/>
            <person name="Frohlich T."/>
            <person name="Geiler-Samerotte K.A."/>
            <person name="Gerlach D."/>
            <person name="Hatcher P."/>
            <person name="Jogdeo S."/>
            <person name="Krijgsveld J."/>
            <person name="Kriventseva E.V."/>
            <person name="Kultz D."/>
            <person name="Laforsch C."/>
            <person name="Lindquist E."/>
            <person name="Lopez J."/>
            <person name="Manak J.R."/>
            <person name="Muller J."/>
            <person name="Pangilinan J."/>
            <person name="Patwardhan R.P."/>
            <person name="Pitluck S."/>
            <person name="Pritham E.J."/>
            <person name="Rechtsteiner A."/>
            <person name="Rho M."/>
            <person name="Rogozin I.B."/>
            <person name="Sakarya O."/>
            <person name="Salamov A."/>
            <person name="Schaack S."/>
            <person name="Shapiro H."/>
            <person name="Shiga Y."/>
            <person name="Skalitzky C."/>
            <person name="Smith Z."/>
            <person name="Souvorov A."/>
            <person name="Sung W."/>
            <person name="Tang Z."/>
            <person name="Tsuchiya D."/>
            <person name="Tu H."/>
            <person name="Vos H."/>
            <person name="Wang M."/>
            <person name="Wolf Y.I."/>
            <person name="Yamagata H."/>
            <person name="Yamada T."/>
            <person name="Ye Y."/>
            <person name="Shaw J.R."/>
            <person name="Andrews J."/>
            <person name="Crease T.J."/>
            <person name="Tang H."/>
            <person name="Lucas S.M."/>
            <person name="Robertson H.M."/>
            <person name="Bork P."/>
            <person name="Koonin E.V."/>
            <person name="Zdobnov E.M."/>
            <person name="Grigoriev I.V."/>
            <person name="Lynch M."/>
            <person name="Boore J.L."/>
        </authorList>
    </citation>
    <scope>NUCLEOTIDE SEQUENCE [LARGE SCALE GENOMIC DNA]</scope>
</reference>
<feature type="region of interest" description="Disordered" evidence="1">
    <location>
        <begin position="80"/>
        <end position="136"/>
    </location>
</feature>
<feature type="domain" description="C2H2-type" evidence="2">
    <location>
        <begin position="10"/>
        <end position="31"/>
    </location>
</feature>
<dbReference type="InParanoid" id="E9I6B4"/>
<dbReference type="KEGG" id="dpx:DAPPUDRAFT_277343"/>
<protein>
    <recommendedName>
        <fullName evidence="2">C2H2-type domain-containing protein</fullName>
    </recommendedName>
</protein>
<organism evidence="3 4">
    <name type="scientific">Daphnia pulex</name>
    <name type="common">Water flea</name>
    <dbReference type="NCBI Taxonomy" id="6669"/>
    <lineage>
        <taxon>Eukaryota</taxon>
        <taxon>Metazoa</taxon>
        <taxon>Ecdysozoa</taxon>
        <taxon>Arthropoda</taxon>
        <taxon>Crustacea</taxon>
        <taxon>Branchiopoda</taxon>
        <taxon>Diplostraca</taxon>
        <taxon>Cladocera</taxon>
        <taxon>Anomopoda</taxon>
        <taxon>Daphniidae</taxon>
        <taxon>Daphnia</taxon>
    </lineage>
</organism>
<feature type="compositionally biased region" description="Acidic residues" evidence="1">
    <location>
        <begin position="110"/>
        <end position="119"/>
    </location>
</feature>
<name>E9I6B4_DAPPU</name>
<feature type="non-terminal residue" evidence="3">
    <location>
        <position position="1"/>
    </location>
</feature>
<dbReference type="PROSITE" id="PS00028">
    <property type="entry name" value="ZINC_FINGER_C2H2_1"/>
    <property type="match status" value="1"/>
</dbReference>
<accession>E9I6B4</accession>
<keyword evidence="4" id="KW-1185">Reference proteome</keyword>
<sequence length="136" mass="15694">ESVSKKWISCSSCRKYFPTRILLENHRILTHATLDRKPVRQNIEPDKFVLPPPPEQPYKNSIHSLFQPFLDIWRPSKGSRPLTDNLKDNAESSDDDDDLLLHGDLPLSVEIEEGSEEEVFPNMNSRTSPRRNSVKL</sequence>
<gene>
    <name evidence="3" type="ORF">DAPPUDRAFT_277343</name>
</gene>
<dbReference type="InterPro" id="IPR013087">
    <property type="entry name" value="Znf_C2H2_type"/>
</dbReference>
<proteinExistence type="predicted"/>
<evidence type="ECO:0000313" key="4">
    <source>
        <dbReference type="Proteomes" id="UP000000305"/>
    </source>
</evidence>
<dbReference type="HOGENOM" id="CLU_1880557_0_0_1"/>